<dbReference type="InterPro" id="IPR000306">
    <property type="entry name" value="Znf_FYVE"/>
</dbReference>
<feature type="region of interest" description="Disordered" evidence="5">
    <location>
        <begin position="1"/>
        <end position="20"/>
    </location>
</feature>
<evidence type="ECO:0000256" key="2">
    <source>
        <dbReference type="ARBA" id="ARBA00022771"/>
    </source>
</evidence>
<dbReference type="KEGG" id="spar:SPRG_07915"/>
<dbReference type="GO" id="GO:0033565">
    <property type="term" value="C:ESCRT-0 complex"/>
    <property type="evidence" value="ECO:0007669"/>
    <property type="project" value="TreeGrafter"/>
</dbReference>
<dbReference type="GO" id="GO:0006623">
    <property type="term" value="P:protein targeting to vacuole"/>
    <property type="evidence" value="ECO:0007669"/>
    <property type="project" value="TreeGrafter"/>
</dbReference>
<dbReference type="GO" id="GO:0043328">
    <property type="term" value="P:protein transport to vacuole involved in ubiquitin-dependent protein catabolic process via the multivesicular body sorting pathway"/>
    <property type="evidence" value="ECO:0007669"/>
    <property type="project" value="TreeGrafter"/>
</dbReference>
<organism evidence="7 8">
    <name type="scientific">Saprolegnia parasitica (strain CBS 223.65)</name>
    <dbReference type="NCBI Taxonomy" id="695850"/>
    <lineage>
        <taxon>Eukaryota</taxon>
        <taxon>Sar</taxon>
        <taxon>Stramenopiles</taxon>
        <taxon>Oomycota</taxon>
        <taxon>Saprolegniomycetes</taxon>
        <taxon>Saprolegniales</taxon>
        <taxon>Saprolegniaceae</taxon>
        <taxon>Saprolegnia</taxon>
    </lineage>
</organism>
<dbReference type="GO" id="GO:0043130">
    <property type="term" value="F:ubiquitin binding"/>
    <property type="evidence" value="ECO:0007669"/>
    <property type="project" value="TreeGrafter"/>
</dbReference>
<evidence type="ECO:0000259" key="6">
    <source>
        <dbReference type="PROSITE" id="PS50178"/>
    </source>
</evidence>
<dbReference type="VEuPathDB" id="FungiDB:SPRG_07915"/>
<dbReference type="InterPro" id="IPR011011">
    <property type="entry name" value="Znf_FYVE_PHD"/>
</dbReference>
<dbReference type="InterPro" id="IPR017455">
    <property type="entry name" value="Znf_FYVE-rel"/>
</dbReference>
<evidence type="ECO:0000256" key="4">
    <source>
        <dbReference type="PROSITE-ProRule" id="PRU00091"/>
    </source>
</evidence>
<proteinExistence type="predicted"/>
<accession>A0A067CI62</accession>
<dbReference type="GO" id="GO:0032266">
    <property type="term" value="F:phosphatidylinositol-3-phosphate binding"/>
    <property type="evidence" value="ECO:0007669"/>
    <property type="project" value="TreeGrafter"/>
</dbReference>
<keyword evidence="3" id="KW-0862">Zinc</keyword>
<dbReference type="SMART" id="SM00064">
    <property type="entry name" value="FYVE"/>
    <property type="match status" value="1"/>
</dbReference>
<dbReference type="AlphaFoldDB" id="A0A067CI62"/>
<evidence type="ECO:0000256" key="1">
    <source>
        <dbReference type="ARBA" id="ARBA00022723"/>
    </source>
</evidence>
<dbReference type="Gene3D" id="3.30.40.10">
    <property type="entry name" value="Zinc/RING finger domain, C3HC4 (zinc finger)"/>
    <property type="match status" value="1"/>
</dbReference>
<dbReference type="SUPFAM" id="SSF57903">
    <property type="entry name" value="FYVE/PHD zinc finger"/>
    <property type="match status" value="1"/>
</dbReference>
<dbReference type="GeneID" id="24130165"/>
<evidence type="ECO:0000256" key="3">
    <source>
        <dbReference type="ARBA" id="ARBA00022833"/>
    </source>
</evidence>
<feature type="domain" description="FYVE-type" evidence="6">
    <location>
        <begin position="33"/>
        <end position="97"/>
    </location>
</feature>
<name>A0A067CI62_SAPPC</name>
<reference evidence="7 8" key="1">
    <citation type="journal article" date="2013" name="PLoS Genet.">
        <title>Distinctive expansion of potential virulence genes in the genome of the oomycete fish pathogen Saprolegnia parasitica.</title>
        <authorList>
            <person name="Jiang R.H."/>
            <person name="de Bruijn I."/>
            <person name="Haas B.J."/>
            <person name="Belmonte R."/>
            <person name="Lobach L."/>
            <person name="Christie J."/>
            <person name="van den Ackerveken G."/>
            <person name="Bottin A."/>
            <person name="Bulone V."/>
            <person name="Diaz-Moreno S.M."/>
            <person name="Dumas B."/>
            <person name="Fan L."/>
            <person name="Gaulin E."/>
            <person name="Govers F."/>
            <person name="Grenville-Briggs L.J."/>
            <person name="Horner N.R."/>
            <person name="Levin J.Z."/>
            <person name="Mammella M."/>
            <person name="Meijer H.J."/>
            <person name="Morris P."/>
            <person name="Nusbaum C."/>
            <person name="Oome S."/>
            <person name="Phillips A.J."/>
            <person name="van Rooyen D."/>
            <person name="Rzeszutek E."/>
            <person name="Saraiva M."/>
            <person name="Secombes C.J."/>
            <person name="Seidl M.F."/>
            <person name="Snel B."/>
            <person name="Stassen J.H."/>
            <person name="Sykes S."/>
            <person name="Tripathy S."/>
            <person name="van den Berg H."/>
            <person name="Vega-Arreguin J.C."/>
            <person name="Wawra S."/>
            <person name="Young S.K."/>
            <person name="Zeng Q."/>
            <person name="Dieguez-Uribeondo J."/>
            <person name="Russ C."/>
            <person name="Tyler B.M."/>
            <person name="van West P."/>
        </authorList>
    </citation>
    <scope>NUCLEOTIDE SEQUENCE [LARGE SCALE GENOMIC DNA]</scope>
    <source>
        <strain evidence="7 8">CBS 223.65</strain>
    </source>
</reference>
<evidence type="ECO:0000313" key="7">
    <source>
        <dbReference type="EMBL" id="KDO26512.1"/>
    </source>
</evidence>
<dbReference type="Proteomes" id="UP000030745">
    <property type="component" value="Unassembled WGS sequence"/>
</dbReference>
<dbReference type="PROSITE" id="PS50178">
    <property type="entry name" value="ZF_FYVE"/>
    <property type="match status" value="1"/>
</dbReference>
<gene>
    <name evidence="7" type="ORF">SPRG_07915</name>
</gene>
<keyword evidence="1" id="KW-0479">Metal-binding</keyword>
<dbReference type="PANTHER" id="PTHR47794">
    <property type="entry name" value="VACUOLAR PROTEIN SORTING-ASSOCIATED PROTEIN 27"/>
    <property type="match status" value="1"/>
</dbReference>
<dbReference type="EMBL" id="KK583223">
    <property type="protein sequence ID" value="KDO26512.1"/>
    <property type="molecule type" value="Genomic_DNA"/>
</dbReference>
<evidence type="ECO:0000313" key="8">
    <source>
        <dbReference type="Proteomes" id="UP000030745"/>
    </source>
</evidence>
<evidence type="ECO:0000256" key="5">
    <source>
        <dbReference type="SAM" id="MobiDB-lite"/>
    </source>
</evidence>
<dbReference type="InterPro" id="IPR013083">
    <property type="entry name" value="Znf_RING/FYVE/PHD"/>
</dbReference>
<protein>
    <recommendedName>
        <fullName evidence="6">FYVE-type domain-containing protein</fullName>
    </recommendedName>
</protein>
<dbReference type="STRING" id="695850.A0A067CI62"/>
<dbReference type="OrthoDB" id="660555at2759"/>
<dbReference type="RefSeq" id="XP_012202657.1">
    <property type="nucleotide sequence ID" value="XM_012347267.1"/>
</dbReference>
<keyword evidence="2 4" id="KW-0863">Zinc-finger</keyword>
<keyword evidence="8" id="KW-1185">Reference proteome</keyword>
<sequence length="171" mass="19763">MTKDGPPHLRSKTKDPLDSTWHRHMKDGDWVADVAVAECMVCKDEFSFWNRKHHCRRCGAVVCDSCSNNRTPHIHRELAQTADEHARVCDLCIQVIDEKIALGLHQRFGKTDNNWTPAYEDEEPEDTKPAYSAYYVPPKTERNGRAVVTMGRYRAEIKESEGNRYIRDCDL</sequence>
<dbReference type="OMA" id="NLAEEDC"/>
<dbReference type="PANTHER" id="PTHR47794:SF1">
    <property type="entry name" value="VACUOLAR PROTEIN SORTING-ASSOCIATED PROTEIN 27"/>
    <property type="match status" value="1"/>
</dbReference>
<dbReference type="Pfam" id="PF01363">
    <property type="entry name" value="FYVE"/>
    <property type="match status" value="1"/>
</dbReference>
<dbReference type="GO" id="GO:0008270">
    <property type="term" value="F:zinc ion binding"/>
    <property type="evidence" value="ECO:0007669"/>
    <property type="project" value="UniProtKB-KW"/>
</dbReference>